<proteinExistence type="predicted"/>
<organism evidence="1 2">
    <name type="scientific">Geotalea uraniireducens</name>
    <dbReference type="NCBI Taxonomy" id="351604"/>
    <lineage>
        <taxon>Bacteria</taxon>
        <taxon>Pseudomonadati</taxon>
        <taxon>Thermodesulfobacteriota</taxon>
        <taxon>Desulfuromonadia</taxon>
        <taxon>Geobacterales</taxon>
        <taxon>Geobacteraceae</taxon>
        <taxon>Geotalea</taxon>
    </lineage>
</organism>
<dbReference type="EMBL" id="AP027151">
    <property type="protein sequence ID" value="BDV42412.1"/>
    <property type="molecule type" value="Genomic_DNA"/>
</dbReference>
<sequence>MAKAKHSFKDTKGLLWVACSECERGGNGSAPDKCSCGWRVKRFNGLGCYGKGQLLKGLEVA</sequence>
<keyword evidence="2" id="KW-1185">Reference proteome</keyword>
<evidence type="ECO:0000313" key="2">
    <source>
        <dbReference type="Proteomes" id="UP001317705"/>
    </source>
</evidence>
<gene>
    <name evidence="1" type="ORF">GURASL_13350</name>
</gene>
<dbReference type="Proteomes" id="UP001317705">
    <property type="component" value="Chromosome"/>
</dbReference>
<protein>
    <submittedName>
        <fullName evidence="1">Uncharacterized protein</fullName>
    </submittedName>
</protein>
<accession>A0ABN6VSL5</accession>
<reference evidence="1 2" key="1">
    <citation type="submission" date="2022-12" db="EMBL/GenBank/DDBJ databases">
        <title>Polyphasic characterization of Geotalea uranireducens NIT-SL11 newly isolated from a complex of sewage sludge and microbially reduced graphene oxide.</title>
        <authorList>
            <person name="Xie L."/>
            <person name="Yoshida N."/>
            <person name="Meng L."/>
        </authorList>
    </citation>
    <scope>NUCLEOTIDE SEQUENCE [LARGE SCALE GENOMIC DNA]</scope>
    <source>
        <strain evidence="1 2">NIT-SL11</strain>
    </source>
</reference>
<evidence type="ECO:0000313" key="1">
    <source>
        <dbReference type="EMBL" id="BDV42412.1"/>
    </source>
</evidence>
<name>A0ABN6VSL5_9BACT</name>